<dbReference type="EMBL" id="JACHXO010000005">
    <property type="protein sequence ID" value="MBB3195717.1"/>
    <property type="molecule type" value="Genomic_DNA"/>
</dbReference>
<organism evidence="2 3">
    <name type="scientific">Roseateles terrae</name>
    <dbReference type="NCBI Taxonomy" id="431060"/>
    <lineage>
        <taxon>Bacteria</taxon>
        <taxon>Pseudomonadati</taxon>
        <taxon>Pseudomonadota</taxon>
        <taxon>Betaproteobacteria</taxon>
        <taxon>Burkholderiales</taxon>
        <taxon>Sphaerotilaceae</taxon>
        <taxon>Roseateles</taxon>
    </lineage>
</organism>
<sequence>MNQHRIPQPPAGSRRSRGFSLIELMVSLVIGMGLIITMGVLSNKFETSKREQATSSDLSATSAFLSYDLDRQIRSAGSGFTNGYLDTFACQLTASRSSTQILPAPAALPAPFASVPQTLTLVPLAVLPATTTTGSDVIQIMTATGGVGEVSTQLLPNSVATNLMRLTSTVGIEPNDLLLITEQGRPCMIEQVSGSYVSSPDTVNLDGSYFASVINSQALNDRGTSASINAKAFIIGNATNGSPPLFHLLGVNASNQLVRYDLLGFSNGGSGSNQPVPMTDGVMMMRTLYGVDTNGNGTIDSWVRPGTGSFTFANVTTNAAIARQVIAVKIAMVLRSDTIETKSGTDNNTTTRSAFNVAPEELKLFTSQPTTLQTTYTVTDRQRRHLVVEFTVPLRNVLASLRTVTPS</sequence>
<name>A0ABR6GVK8_9BURK</name>
<dbReference type="InterPro" id="IPR012902">
    <property type="entry name" value="N_methyl_site"/>
</dbReference>
<comment type="caution">
    <text evidence="2">The sequence shown here is derived from an EMBL/GenBank/DDBJ whole genome shotgun (WGS) entry which is preliminary data.</text>
</comment>
<feature type="transmembrane region" description="Helical" evidence="1">
    <location>
        <begin position="21"/>
        <end position="41"/>
    </location>
</feature>
<dbReference type="Pfam" id="PF07963">
    <property type="entry name" value="N_methyl"/>
    <property type="match status" value="1"/>
</dbReference>
<evidence type="ECO:0000313" key="3">
    <source>
        <dbReference type="Proteomes" id="UP000574369"/>
    </source>
</evidence>
<evidence type="ECO:0000256" key="1">
    <source>
        <dbReference type="SAM" id="Phobius"/>
    </source>
</evidence>
<keyword evidence="3" id="KW-1185">Reference proteome</keyword>
<reference evidence="2 3" key="1">
    <citation type="submission" date="2020-08" db="EMBL/GenBank/DDBJ databases">
        <title>Genomic Encyclopedia of Type Strains, Phase III (KMG-III): the genomes of soil and plant-associated and newly described type strains.</title>
        <authorList>
            <person name="Whitman W."/>
        </authorList>
    </citation>
    <scope>NUCLEOTIDE SEQUENCE [LARGE SCALE GENOMIC DNA]</scope>
    <source>
        <strain evidence="2 3">CECT 7247</strain>
    </source>
</reference>
<dbReference type="Proteomes" id="UP000574369">
    <property type="component" value="Unassembled WGS sequence"/>
</dbReference>
<evidence type="ECO:0000313" key="2">
    <source>
        <dbReference type="EMBL" id="MBB3195717.1"/>
    </source>
</evidence>
<accession>A0ABR6GVK8</accession>
<protein>
    <submittedName>
        <fullName evidence="2">Type IV pilus assembly protein PilW</fullName>
    </submittedName>
</protein>
<keyword evidence="1" id="KW-0472">Membrane</keyword>
<dbReference type="RefSeq" id="WP_088452051.1">
    <property type="nucleotide sequence ID" value="NZ_JACHXO010000005.1"/>
</dbReference>
<keyword evidence="1" id="KW-1133">Transmembrane helix</keyword>
<dbReference type="Pfam" id="PF16074">
    <property type="entry name" value="PilW"/>
    <property type="match status" value="1"/>
</dbReference>
<dbReference type="InterPro" id="IPR032092">
    <property type="entry name" value="PilW"/>
</dbReference>
<gene>
    <name evidence="2" type="ORF">FHS28_003123</name>
</gene>
<keyword evidence="1" id="KW-0812">Transmembrane</keyword>
<proteinExistence type="predicted"/>
<dbReference type="NCBIfam" id="TIGR02532">
    <property type="entry name" value="IV_pilin_GFxxxE"/>
    <property type="match status" value="1"/>
</dbReference>